<sequence>MSATSPVSSTAPSWLLVDNDDPIGRLEEHIGKVVEYFGPHAREMIKTSMDQDQMNSENLRKMEADLRNAGDSECADRIVKHVRTAAMHSFKQVRPMRRHIQDIADLLNEIMDPQTLTDEESMRAILLGVHESADKACEIARAGQEKYEELAEELASMQGEYKTRMVKAKQDCQEQERVAQCKAKEANAQGWSSAVSGGGSVVSSMVPLGKGGLGVVALSGGAEALASVPLIGSALTSTTTSYVTTQVAAGGLWGFFGGTVPQTVAITTVAFNPVGIMVGVACAAGFGILAVKCAADASQSNAQKETALAERAVAEKRAAECTALVENSEKSQQIATKMASSAGTHGRLWFGVSQSAEAAAQVFQSLSKIDPRKRRPAFDKKMDQYILDLSNMVQAIDEYLFYLDKTGYAPPNYGCASVVGPKRYAELTKQWAAAAAQVRDRSATPSIDAA</sequence>
<keyword evidence="1" id="KW-0175">Coiled coil</keyword>
<keyword evidence="3" id="KW-1185">Reference proteome</keyword>
<gene>
    <name evidence="2" type="ORF">SNAT2548_LOCUS6037</name>
</gene>
<feature type="coiled-coil region" evidence="1">
    <location>
        <begin position="140"/>
        <end position="189"/>
    </location>
</feature>
<name>A0A812JAR3_9DINO</name>
<proteinExistence type="predicted"/>
<evidence type="ECO:0000313" key="2">
    <source>
        <dbReference type="EMBL" id="CAE7201459.1"/>
    </source>
</evidence>
<evidence type="ECO:0000256" key="1">
    <source>
        <dbReference type="SAM" id="Coils"/>
    </source>
</evidence>
<organism evidence="2 3">
    <name type="scientific">Symbiodinium natans</name>
    <dbReference type="NCBI Taxonomy" id="878477"/>
    <lineage>
        <taxon>Eukaryota</taxon>
        <taxon>Sar</taxon>
        <taxon>Alveolata</taxon>
        <taxon>Dinophyceae</taxon>
        <taxon>Suessiales</taxon>
        <taxon>Symbiodiniaceae</taxon>
        <taxon>Symbiodinium</taxon>
    </lineage>
</organism>
<accession>A0A812JAR3</accession>
<reference evidence="2" key="1">
    <citation type="submission" date="2021-02" db="EMBL/GenBank/DDBJ databases">
        <authorList>
            <person name="Dougan E. K."/>
            <person name="Rhodes N."/>
            <person name="Thang M."/>
            <person name="Chan C."/>
        </authorList>
    </citation>
    <scope>NUCLEOTIDE SEQUENCE</scope>
</reference>
<dbReference type="EMBL" id="CAJNDS010000394">
    <property type="protein sequence ID" value="CAE7201459.1"/>
    <property type="molecule type" value="Genomic_DNA"/>
</dbReference>
<comment type="caution">
    <text evidence="2">The sequence shown here is derived from an EMBL/GenBank/DDBJ whole genome shotgun (WGS) entry which is preliminary data.</text>
</comment>
<evidence type="ECO:0000313" key="3">
    <source>
        <dbReference type="Proteomes" id="UP000604046"/>
    </source>
</evidence>
<protein>
    <submittedName>
        <fullName evidence="2">Uncharacterized protein</fullName>
    </submittedName>
</protein>
<dbReference type="AlphaFoldDB" id="A0A812JAR3"/>
<dbReference type="OrthoDB" id="448983at2759"/>
<dbReference type="Proteomes" id="UP000604046">
    <property type="component" value="Unassembled WGS sequence"/>
</dbReference>